<dbReference type="AlphaFoldDB" id="A0A3P3E7H5"/>
<organism evidence="1 2">
    <name type="scientific">Variovorax beijingensis</name>
    <dbReference type="NCBI Taxonomy" id="2496117"/>
    <lineage>
        <taxon>Bacteria</taxon>
        <taxon>Pseudomonadati</taxon>
        <taxon>Pseudomonadota</taxon>
        <taxon>Betaproteobacteria</taxon>
        <taxon>Burkholderiales</taxon>
        <taxon>Comamonadaceae</taxon>
        <taxon>Variovorax</taxon>
    </lineage>
</organism>
<name>A0A3P3E7H5_9BURK</name>
<sequence>MHDPEKFQQETIKAITDLQNMLAQNQSRLLAQSAVLRAVLTQIHPDRIHQVIEEFDTGVDQLAAQLDPKYQRPKYWEEWAELLQDLQERMKKAQPPA</sequence>
<evidence type="ECO:0000313" key="2">
    <source>
        <dbReference type="Proteomes" id="UP000271590"/>
    </source>
</evidence>
<protein>
    <submittedName>
        <fullName evidence="1">Uncharacterized protein</fullName>
    </submittedName>
</protein>
<dbReference type="RefSeq" id="WP_124961391.1">
    <property type="nucleotide sequence ID" value="NZ_RQXU01000025.1"/>
</dbReference>
<evidence type="ECO:0000313" key="1">
    <source>
        <dbReference type="EMBL" id="RRH82304.1"/>
    </source>
</evidence>
<reference evidence="1 2" key="1">
    <citation type="submission" date="2018-11" db="EMBL/GenBank/DDBJ databases">
        <title>The genome of Variovorax sp T529.</title>
        <authorList>
            <person name="Gao J."/>
        </authorList>
    </citation>
    <scope>NUCLEOTIDE SEQUENCE [LARGE SCALE GENOMIC DNA]</scope>
    <source>
        <strain evidence="1 2">T529</strain>
    </source>
</reference>
<proteinExistence type="predicted"/>
<gene>
    <name evidence="1" type="ORF">EH244_27020</name>
</gene>
<dbReference type="EMBL" id="RQXU01000025">
    <property type="protein sequence ID" value="RRH82304.1"/>
    <property type="molecule type" value="Genomic_DNA"/>
</dbReference>
<accession>A0A3P3E7H5</accession>
<comment type="caution">
    <text evidence="1">The sequence shown here is derived from an EMBL/GenBank/DDBJ whole genome shotgun (WGS) entry which is preliminary data.</text>
</comment>
<dbReference type="Proteomes" id="UP000271590">
    <property type="component" value="Unassembled WGS sequence"/>
</dbReference>